<dbReference type="InterPro" id="IPR049644">
    <property type="entry name" value="GvpU-like"/>
</dbReference>
<dbReference type="Proteomes" id="UP000198778">
    <property type="component" value="Unassembled WGS sequence"/>
</dbReference>
<organism evidence="1 2">
    <name type="scientific">Alkalicoccus daliensis</name>
    <dbReference type="NCBI Taxonomy" id="745820"/>
    <lineage>
        <taxon>Bacteria</taxon>
        <taxon>Bacillati</taxon>
        <taxon>Bacillota</taxon>
        <taxon>Bacilli</taxon>
        <taxon>Bacillales</taxon>
        <taxon>Bacillaceae</taxon>
        <taxon>Alkalicoccus</taxon>
    </lineage>
</organism>
<accession>A0A1H0DUM4</accession>
<dbReference type="RefSeq" id="WP_090841995.1">
    <property type="nucleotide sequence ID" value="NZ_FNIL01000003.1"/>
</dbReference>
<protein>
    <recommendedName>
        <fullName evidence="3">Gas vesicle protein GvpU</fullName>
    </recommendedName>
</protein>
<dbReference type="NCBIfam" id="NF041667">
    <property type="entry name" value="GvpU"/>
    <property type="match status" value="1"/>
</dbReference>
<gene>
    <name evidence="1" type="ORF">SAMN04488053_10389</name>
</gene>
<dbReference type="STRING" id="745820.SAMN04488053_10389"/>
<name>A0A1H0DUM4_9BACI</name>
<reference evidence="2" key="1">
    <citation type="submission" date="2016-10" db="EMBL/GenBank/DDBJ databases">
        <authorList>
            <person name="Varghese N."/>
            <person name="Submissions S."/>
        </authorList>
    </citation>
    <scope>NUCLEOTIDE SEQUENCE [LARGE SCALE GENOMIC DNA]</scope>
    <source>
        <strain evidence="2">CGMCC 1.10369</strain>
    </source>
</reference>
<dbReference type="AlphaFoldDB" id="A0A1H0DUM4"/>
<dbReference type="OrthoDB" id="2404709at2"/>
<sequence>MAGSNKEKDVILQLMIESVNEHEDYEIPITLNVHGTLVSGNLVSAEYYFQELMEAFSEDNDADKQIYDKLEKATHHLESGEEPGINYVHMKEAKMFDESGTAIPSKGNVLWRGKMKEVDGFFIGKVKES</sequence>
<keyword evidence="2" id="KW-1185">Reference proteome</keyword>
<proteinExistence type="predicted"/>
<dbReference type="EMBL" id="FNIL01000003">
    <property type="protein sequence ID" value="SDN73733.1"/>
    <property type="molecule type" value="Genomic_DNA"/>
</dbReference>
<evidence type="ECO:0000313" key="2">
    <source>
        <dbReference type="Proteomes" id="UP000198778"/>
    </source>
</evidence>
<evidence type="ECO:0000313" key="1">
    <source>
        <dbReference type="EMBL" id="SDN73733.1"/>
    </source>
</evidence>
<evidence type="ECO:0008006" key="3">
    <source>
        <dbReference type="Google" id="ProtNLM"/>
    </source>
</evidence>